<dbReference type="EMBL" id="UZAD01013425">
    <property type="protein sequence ID" value="VDN94837.1"/>
    <property type="molecule type" value="Genomic_DNA"/>
</dbReference>
<dbReference type="SUPFAM" id="SSF74784">
    <property type="entry name" value="Translin"/>
    <property type="match status" value="1"/>
</dbReference>
<keyword evidence="4" id="KW-0963">Cytoplasm</keyword>
<dbReference type="Gene3D" id="1.20.58.200">
    <property type="entry name" value="Translin, domain 2"/>
    <property type="match status" value="1"/>
</dbReference>
<reference evidence="11" key="1">
    <citation type="submission" date="2017-02" db="UniProtKB">
        <authorList>
            <consortium name="WormBaseParasite"/>
        </authorList>
    </citation>
    <scope>IDENTIFICATION</scope>
</reference>
<evidence type="ECO:0000313" key="10">
    <source>
        <dbReference type="Proteomes" id="UP000278627"/>
    </source>
</evidence>
<keyword evidence="6" id="KW-0460">Magnesium</keyword>
<dbReference type="WBParaSite" id="BPAG_0001372401-mRNA-1">
    <property type="protein sequence ID" value="BPAG_0001372401-mRNA-1"/>
    <property type="gene ID" value="BPAG_0001372401"/>
</dbReference>
<comment type="similarity">
    <text evidence="3">Belongs to the translin family.</text>
</comment>
<dbReference type="Proteomes" id="UP000278627">
    <property type="component" value="Unassembled WGS sequence"/>
</dbReference>
<accession>A0A0N4TXM2</accession>
<gene>
    <name evidence="9" type="ORF">BPAG_LOCUS13652</name>
</gene>
<dbReference type="Pfam" id="PF01997">
    <property type="entry name" value="Translin"/>
    <property type="match status" value="1"/>
</dbReference>
<dbReference type="GO" id="GO:0005737">
    <property type="term" value="C:cytoplasm"/>
    <property type="evidence" value="ECO:0007669"/>
    <property type="project" value="UniProtKB-SubCell"/>
</dbReference>
<reference evidence="9 10" key="2">
    <citation type="submission" date="2018-11" db="EMBL/GenBank/DDBJ databases">
        <authorList>
            <consortium name="Pathogen Informatics"/>
        </authorList>
    </citation>
    <scope>NUCLEOTIDE SEQUENCE [LARGE SCALE GENOMIC DNA]</scope>
</reference>
<name>A0A0N4TXM2_BRUPA</name>
<keyword evidence="5" id="KW-0539">Nucleus</keyword>
<sequence length="340" mass="39583">MSKEQDGSIKSYGRGGGRTKRGHDNFADGNDDVGSLKCQRIITEEEKKDFISYQKEMDERRDRYERIVKQSRDVIIECKRIIFQLHRTIIVNTSTNKGRSCSLLQSFWYHVTSHSSLEEVLNEADRRLKEVRNKMLRQIAEELYSLDHYYYLKSYDWALEEYIEALAFYRFLISGEVLLYSEIIDILQFADLDSEENENKKLVFIFSSFQFSIQIFNVSGSAASSCNFVLNTKLFYIELPEITYLMGLFDVGGELMRLAISEISAGNSDTAVNIVNYMRLLHGCYEFLGNIVHTAEWTKKSQVFRDCLMKVISFSLIVENALYKWKIRENDMLIDASLLT</sequence>
<dbReference type="InterPro" id="IPR016068">
    <property type="entry name" value="Translin_N"/>
</dbReference>
<evidence type="ECO:0000256" key="8">
    <source>
        <dbReference type="SAM" id="MobiDB-lite"/>
    </source>
</evidence>
<feature type="coiled-coil region" evidence="7">
    <location>
        <begin position="114"/>
        <end position="141"/>
    </location>
</feature>
<feature type="region of interest" description="Disordered" evidence="8">
    <location>
        <begin position="1"/>
        <end position="30"/>
    </location>
</feature>
<dbReference type="STRING" id="6280.A0A0N4TXM2"/>
<organism evidence="11">
    <name type="scientific">Brugia pahangi</name>
    <name type="common">Filarial nematode worm</name>
    <dbReference type="NCBI Taxonomy" id="6280"/>
    <lineage>
        <taxon>Eukaryota</taxon>
        <taxon>Metazoa</taxon>
        <taxon>Ecdysozoa</taxon>
        <taxon>Nematoda</taxon>
        <taxon>Chromadorea</taxon>
        <taxon>Rhabditida</taxon>
        <taxon>Spirurina</taxon>
        <taxon>Spiruromorpha</taxon>
        <taxon>Filarioidea</taxon>
        <taxon>Onchocercidae</taxon>
        <taxon>Brugia</taxon>
    </lineage>
</organism>
<dbReference type="GO" id="GO:0005634">
    <property type="term" value="C:nucleus"/>
    <property type="evidence" value="ECO:0007669"/>
    <property type="project" value="UniProtKB-SubCell"/>
</dbReference>
<keyword evidence="7" id="KW-0175">Coiled coil</keyword>
<dbReference type="InterPro" id="IPR002848">
    <property type="entry name" value="Translin_fam"/>
</dbReference>
<dbReference type="Gene3D" id="1.20.58.190">
    <property type="entry name" value="Translin, domain 1"/>
    <property type="match status" value="1"/>
</dbReference>
<dbReference type="AlphaFoldDB" id="A0A0N4TXM2"/>
<feature type="binding site" evidence="6">
    <location>
        <position position="164"/>
    </location>
    <ligand>
        <name>Mg(2+)</name>
        <dbReference type="ChEBI" id="CHEBI:18420"/>
    </ligand>
</feature>
<dbReference type="GO" id="GO:0046872">
    <property type="term" value="F:metal ion binding"/>
    <property type="evidence" value="ECO:0007669"/>
    <property type="project" value="UniProtKB-KW"/>
</dbReference>
<dbReference type="InterPro" id="IPR036081">
    <property type="entry name" value="Translin_sf"/>
</dbReference>
<evidence type="ECO:0000256" key="7">
    <source>
        <dbReference type="SAM" id="Coils"/>
    </source>
</evidence>
<dbReference type="InterPro" id="IPR016069">
    <property type="entry name" value="Translin_C"/>
</dbReference>
<evidence type="ECO:0000256" key="5">
    <source>
        <dbReference type="ARBA" id="ARBA00023242"/>
    </source>
</evidence>
<keyword evidence="6" id="KW-0479">Metal-binding</keyword>
<comment type="subcellular location">
    <subcellularLocation>
        <location evidence="2">Cytoplasm</location>
    </subcellularLocation>
    <subcellularLocation>
        <location evidence="1">Nucleus</location>
    </subcellularLocation>
</comment>
<evidence type="ECO:0000256" key="1">
    <source>
        <dbReference type="ARBA" id="ARBA00004123"/>
    </source>
</evidence>
<dbReference type="GO" id="GO:0043565">
    <property type="term" value="F:sequence-specific DNA binding"/>
    <property type="evidence" value="ECO:0007669"/>
    <property type="project" value="InterPro"/>
</dbReference>
<dbReference type="PANTHER" id="PTHR10741">
    <property type="entry name" value="TRANSLIN AND TRANSLIN ASSOCIATED PROTEIN X"/>
    <property type="match status" value="1"/>
</dbReference>
<evidence type="ECO:0000313" key="9">
    <source>
        <dbReference type="EMBL" id="VDN94837.1"/>
    </source>
</evidence>
<evidence type="ECO:0000256" key="4">
    <source>
        <dbReference type="ARBA" id="ARBA00022490"/>
    </source>
</evidence>
<evidence type="ECO:0000313" key="11">
    <source>
        <dbReference type="WBParaSite" id="BPAG_0001372401-mRNA-1"/>
    </source>
</evidence>
<evidence type="ECO:0000256" key="2">
    <source>
        <dbReference type="ARBA" id="ARBA00004496"/>
    </source>
</evidence>
<keyword evidence="10" id="KW-1185">Reference proteome</keyword>
<evidence type="ECO:0000256" key="3">
    <source>
        <dbReference type="ARBA" id="ARBA00005902"/>
    </source>
</evidence>
<protein>
    <submittedName>
        <fullName evidence="11">Translin-associated protein X</fullName>
    </submittedName>
</protein>
<feature type="binding site" evidence="6">
    <location>
        <position position="254"/>
    </location>
    <ligand>
        <name>Mg(2+)</name>
        <dbReference type="ChEBI" id="CHEBI:18420"/>
    </ligand>
</feature>
<evidence type="ECO:0000256" key="6">
    <source>
        <dbReference type="PIRSR" id="PIRSR602848-1"/>
    </source>
</evidence>
<dbReference type="CDD" id="cd14820">
    <property type="entry name" value="TRAX"/>
    <property type="match status" value="1"/>
</dbReference>
<proteinExistence type="inferred from homology"/>